<dbReference type="OrthoDB" id="9803659at2"/>
<protein>
    <submittedName>
        <fullName evidence="4">DNA-binding transcriptional regulator, MerR family</fullName>
    </submittedName>
</protein>
<dbReference type="InterPro" id="IPR047057">
    <property type="entry name" value="MerR_fam"/>
</dbReference>
<dbReference type="CDD" id="cd04776">
    <property type="entry name" value="HTH_GnyR"/>
    <property type="match status" value="1"/>
</dbReference>
<dbReference type="PROSITE" id="PS50937">
    <property type="entry name" value="HTH_MERR_2"/>
    <property type="match status" value="1"/>
</dbReference>
<feature type="domain" description="HTH merR-type" evidence="3">
    <location>
        <begin position="4"/>
        <end position="71"/>
    </location>
</feature>
<accession>A0A1R0F7T7</accession>
<evidence type="ECO:0000256" key="2">
    <source>
        <dbReference type="SAM" id="Coils"/>
    </source>
</evidence>
<keyword evidence="1 4" id="KW-0238">DNA-binding</keyword>
<dbReference type="PANTHER" id="PTHR30204:SF58">
    <property type="entry name" value="HTH-TYPE TRANSCRIPTIONAL REGULATOR YFMP"/>
    <property type="match status" value="1"/>
</dbReference>
<evidence type="ECO:0000313" key="4">
    <source>
        <dbReference type="EMBL" id="OLY43025.1"/>
    </source>
</evidence>
<evidence type="ECO:0000259" key="3">
    <source>
        <dbReference type="PROSITE" id="PS50937"/>
    </source>
</evidence>
<keyword evidence="2" id="KW-0175">Coiled coil</keyword>
<dbReference type="AlphaFoldDB" id="A0A1R0F7T7"/>
<evidence type="ECO:0000313" key="5">
    <source>
        <dbReference type="Proteomes" id="UP000187344"/>
    </source>
</evidence>
<dbReference type="RefSeq" id="WP_075870900.1">
    <property type="nucleotide sequence ID" value="NZ_CALYQA010000003.1"/>
</dbReference>
<comment type="caution">
    <text evidence="4">The sequence shown here is derived from an EMBL/GenBank/DDBJ whole genome shotgun (WGS) entry which is preliminary data.</text>
</comment>
<feature type="coiled-coil region" evidence="2">
    <location>
        <begin position="79"/>
        <end position="116"/>
    </location>
</feature>
<dbReference type="SUPFAM" id="SSF46955">
    <property type="entry name" value="Putative DNA-binding domain"/>
    <property type="match status" value="1"/>
</dbReference>
<dbReference type="PANTHER" id="PTHR30204">
    <property type="entry name" value="REDOX-CYCLING DRUG-SENSING TRANSCRIPTIONAL ACTIVATOR SOXR"/>
    <property type="match status" value="1"/>
</dbReference>
<name>A0A1R0F7T7_9HYPH</name>
<sequence length="128" mass="15440">MHEYYSIGELTREFGVTTRTLRYYEDQGLIVPMRRGRTRLYTELDRHRLQQIFRAKRLNFSLAEIASLLTVTNAPLDDAIKVENVLQEIKEKREDLRQMRRDIDDSLHELERIEEICFERLAERDVNR</sequence>
<dbReference type="GO" id="GO:0003677">
    <property type="term" value="F:DNA binding"/>
    <property type="evidence" value="ECO:0007669"/>
    <property type="project" value="UniProtKB-KW"/>
</dbReference>
<dbReference type="InterPro" id="IPR009061">
    <property type="entry name" value="DNA-bd_dom_put_sf"/>
</dbReference>
<proteinExistence type="predicted"/>
<dbReference type="Gene3D" id="1.10.1660.10">
    <property type="match status" value="1"/>
</dbReference>
<dbReference type="Proteomes" id="UP000187344">
    <property type="component" value="Unassembled WGS sequence"/>
</dbReference>
<organism evidence="4 5">
    <name type="scientific">Bartonella apis</name>
    <dbReference type="NCBI Taxonomy" id="1686310"/>
    <lineage>
        <taxon>Bacteria</taxon>
        <taxon>Pseudomonadati</taxon>
        <taxon>Pseudomonadota</taxon>
        <taxon>Alphaproteobacteria</taxon>
        <taxon>Hyphomicrobiales</taxon>
        <taxon>Bartonellaceae</taxon>
        <taxon>Bartonella</taxon>
    </lineage>
</organism>
<dbReference type="GO" id="GO:0003700">
    <property type="term" value="F:DNA-binding transcription factor activity"/>
    <property type="evidence" value="ECO:0007669"/>
    <property type="project" value="InterPro"/>
</dbReference>
<dbReference type="EMBL" id="LXYT01000003">
    <property type="protein sequence ID" value="OLY43025.1"/>
    <property type="molecule type" value="Genomic_DNA"/>
</dbReference>
<dbReference type="SMART" id="SM00422">
    <property type="entry name" value="HTH_MERR"/>
    <property type="match status" value="1"/>
</dbReference>
<keyword evidence="5" id="KW-1185">Reference proteome</keyword>
<reference evidence="4 5" key="1">
    <citation type="submission" date="2016-12" db="EMBL/GenBank/DDBJ databases">
        <title>Comparative genomics of Bartonella apis.</title>
        <authorList>
            <person name="Engel P."/>
        </authorList>
    </citation>
    <scope>NUCLEOTIDE SEQUENCE [LARGE SCALE GENOMIC DNA]</scope>
    <source>
        <strain evidence="4 5">PEB0149</strain>
    </source>
</reference>
<dbReference type="GeneID" id="92992347"/>
<dbReference type="Pfam" id="PF13411">
    <property type="entry name" value="MerR_1"/>
    <property type="match status" value="1"/>
</dbReference>
<dbReference type="InterPro" id="IPR000551">
    <property type="entry name" value="MerR-type_HTH_dom"/>
</dbReference>
<evidence type="ECO:0000256" key="1">
    <source>
        <dbReference type="ARBA" id="ARBA00023125"/>
    </source>
</evidence>
<gene>
    <name evidence="4" type="ORF">PEB0149_004430</name>
</gene>